<reference evidence="1 2" key="1">
    <citation type="journal article" date="2015" name="Genome Biol. Evol.">
        <title>Comparative Genomics of a Bacterivorous Green Alga Reveals Evolutionary Causalities and Consequences of Phago-Mixotrophic Mode of Nutrition.</title>
        <authorList>
            <person name="Burns J.A."/>
            <person name="Paasch A."/>
            <person name="Narechania A."/>
            <person name="Kim E."/>
        </authorList>
    </citation>
    <scope>NUCLEOTIDE SEQUENCE [LARGE SCALE GENOMIC DNA]</scope>
    <source>
        <strain evidence="1 2">PLY_AMNH</strain>
    </source>
</reference>
<evidence type="ECO:0000313" key="2">
    <source>
        <dbReference type="Proteomes" id="UP001190700"/>
    </source>
</evidence>
<keyword evidence="2" id="KW-1185">Reference proteome</keyword>
<comment type="caution">
    <text evidence="1">The sequence shown here is derived from an EMBL/GenBank/DDBJ whole genome shotgun (WGS) entry which is preliminary data.</text>
</comment>
<sequence length="97" mass="10831">MIPPVSTERRDELHKKFAMWMISNKRPLSIGKSDEELRDIFDYIFQGGYVLPTYKFITQKVLVLSVEGKAKVKNALSALLGEGILTSVAGDLWSEGG</sequence>
<accession>A0AAE0KP42</accession>
<evidence type="ECO:0000313" key="1">
    <source>
        <dbReference type="EMBL" id="KAK3255350.1"/>
    </source>
</evidence>
<gene>
    <name evidence="1" type="ORF">CYMTET_35464</name>
</gene>
<name>A0AAE0KP42_9CHLO</name>
<dbReference type="AlphaFoldDB" id="A0AAE0KP42"/>
<dbReference type="Proteomes" id="UP001190700">
    <property type="component" value="Unassembled WGS sequence"/>
</dbReference>
<protein>
    <submittedName>
        <fullName evidence="1">Uncharacterized protein</fullName>
    </submittedName>
</protein>
<organism evidence="1 2">
    <name type="scientific">Cymbomonas tetramitiformis</name>
    <dbReference type="NCBI Taxonomy" id="36881"/>
    <lineage>
        <taxon>Eukaryota</taxon>
        <taxon>Viridiplantae</taxon>
        <taxon>Chlorophyta</taxon>
        <taxon>Pyramimonadophyceae</taxon>
        <taxon>Pyramimonadales</taxon>
        <taxon>Pyramimonadaceae</taxon>
        <taxon>Cymbomonas</taxon>
    </lineage>
</organism>
<dbReference type="EMBL" id="LGRX02022707">
    <property type="protein sequence ID" value="KAK3255350.1"/>
    <property type="molecule type" value="Genomic_DNA"/>
</dbReference>
<proteinExistence type="predicted"/>